<accession>A0A1S2MCA3</accession>
<evidence type="ECO:0000256" key="1">
    <source>
        <dbReference type="ARBA" id="ARBA00000085"/>
    </source>
</evidence>
<keyword evidence="12" id="KW-1185">Reference proteome</keyword>
<keyword evidence="4" id="KW-0808">Transferase</keyword>
<dbReference type="PANTHER" id="PTHR43065:SF46">
    <property type="entry name" value="C4-DICARBOXYLATE TRANSPORT SENSOR PROTEIN DCTB"/>
    <property type="match status" value="1"/>
</dbReference>
<dbReference type="Gene3D" id="1.10.287.130">
    <property type="match status" value="1"/>
</dbReference>
<evidence type="ECO:0000256" key="5">
    <source>
        <dbReference type="ARBA" id="ARBA00022741"/>
    </source>
</evidence>
<dbReference type="Gene3D" id="3.30.565.10">
    <property type="entry name" value="Histidine kinase-like ATPase, C-terminal domain"/>
    <property type="match status" value="1"/>
</dbReference>
<evidence type="ECO:0000259" key="10">
    <source>
        <dbReference type="PROSITE" id="PS50109"/>
    </source>
</evidence>
<dbReference type="SUPFAM" id="SSF55874">
    <property type="entry name" value="ATPase domain of HSP90 chaperone/DNA topoisomerase II/histidine kinase"/>
    <property type="match status" value="1"/>
</dbReference>
<dbReference type="GO" id="GO:0000155">
    <property type="term" value="F:phosphorelay sensor kinase activity"/>
    <property type="evidence" value="ECO:0007669"/>
    <property type="project" value="InterPro"/>
</dbReference>
<keyword evidence="9" id="KW-1133">Transmembrane helix</keyword>
<dbReference type="EC" id="2.7.13.3" evidence="2"/>
<keyword evidence="5" id="KW-0547">Nucleotide-binding</keyword>
<dbReference type="InterPro" id="IPR003661">
    <property type="entry name" value="HisK_dim/P_dom"/>
</dbReference>
<dbReference type="InterPro" id="IPR005467">
    <property type="entry name" value="His_kinase_dom"/>
</dbReference>
<evidence type="ECO:0000256" key="9">
    <source>
        <dbReference type="SAM" id="Phobius"/>
    </source>
</evidence>
<keyword evidence="6" id="KW-0418">Kinase</keyword>
<dbReference type="InterPro" id="IPR036097">
    <property type="entry name" value="HisK_dim/P_sf"/>
</dbReference>
<feature type="domain" description="Histidine kinase" evidence="10">
    <location>
        <begin position="211"/>
        <end position="417"/>
    </location>
</feature>
<dbReference type="PANTHER" id="PTHR43065">
    <property type="entry name" value="SENSOR HISTIDINE KINASE"/>
    <property type="match status" value="1"/>
</dbReference>
<name>A0A1S2MCA3_9BACI</name>
<evidence type="ECO:0000313" key="12">
    <source>
        <dbReference type="Proteomes" id="UP000180057"/>
    </source>
</evidence>
<keyword evidence="9" id="KW-0472">Membrane</keyword>
<evidence type="ECO:0000256" key="2">
    <source>
        <dbReference type="ARBA" id="ARBA00012438"/>
    </source>
</evidence>
<dbReference type="STRING" id="472963.BKP45_01340"/>
<proteinExistence type="predicted"/>
<dbReference type="InterPro" id="IPR003594">
    <property type="entry name" value="HATPase_dom"/>
</dbReference>
<comment type="catalytic activity">
    <reaction evidence="1">
        <text>ATP + protein L-histidine = ADP + protein N-phospho-L-histidine.</text>
        <dbReference type="EC" id="2.7.13.3"/>
    </reaction>
</comment>
<dbReference type="PRINTS" id="PR00344">
    <property type="entry name" value="BCTRLSENSOR"/>
</dbReference>
<dbReference type="CDD" id="cd00082">
    <property type="entry name" value="HisKA"/>
    <property type="match status" value="1"/>
</dbReference>
<keyword evidence="3" id="KW-0597">Phosphoprotein</keyword>
<protein>
    <recommendedName>
        <fullName evidence="2">histidine kinase</fullName>
        <ecNumber evidence="2">2.7.13.3</ecNumber>
    </recommendedName>
</protein>
<reference evidence="11 12" key="1">
    <citation type="submission" date="2016-10" db="EMBL/GenBank/DDBJ databases">
        <title>Draft genome sequences of four alkaliphilic bacteria belonging to the Anaerobacillus genus.</title>
        <authorList>
            <person name="Bassil N.M."/>
            <person name="Lloyd J.R."/>
        </authorList>
    </citation>
    <scope>NUCLEOTIDE SEQUENCE [LARGE SCALE GENOMIC DNA]</scope>
    <source>
        <strain evidence="11 12">DSM 22531</strain>
    </source>
</reference>
<feature type="transmembrane region" description="Helical" evidence="9">
    <location>
        <begin position="135"/>
        <end position="158"/>
    </location>
</feature>
<evidence type="ECO:0000256" key="4">
    <source>
        <dbReference type="ARBA" id="ARBA00022679"/>
    </source>
</evidence>
<feature type="transmembrane region" description="Helical" evidence="9">
    <location>
        <begin position="164"/>
        <end position="183"/>
    </location>
</feature>
<organism evidence="11 12">
    <name type="scientific">Anaerobacillus alkalidiazotrophicus</name>
    <dbReference type="NCBI Taxonomy" id="472963"/>
    <lineage>
        <taxon>Bacteria</taxon>
        <taxon>Bacillati</taxon>
        <taxon>Bacillota</taxon>
        <taxon>Bacilli</taxon>
        <taxon>Bacillales</taxon>
        <taxon>Bacillaceae</taxon>
        <taxon>Anaerobacillus</taxon>
    </lineage>
</organism>
<dbReference type="InterPro" id="IPR036890">
    <property type="entry name" value="HATPase_C_sf"/>
</dbReference>
<dbReference type="GO" id="GO:0005524">
    <property type="term" value="F:ATP binding"/>
    <property type="evidence" value="ECO:0007669"/>
    <property type="project" value="UniProtKB-KW"/>
</dbReference>
<dbReference type="PROSITE" id="PS50109">
    <property type="entry name" value="HIS_KIN"/>
    <property type="match status" value="1"/>
</dbReference>
<feature type="transmembrane region" description="Helical" evidence="9">
    <location>
        <begin position="71"/>
        <end position="99"/>
    </location>
</feature>
<dbReference type="Pfam" id="PF02518">
    <property type="entry name" value="HATPase_c"/>
    <property type="match status" value="1"/>
</dbReference>
<dbReference type="Pfam" id="PF00512">
    <property type="entry name" value="HisKA"/>
    <property type="match status" value="1"/>
</dbReference>
<dbReference type="EMBL" id="MLQS01000001">
    <property type="protein sequence ID" value="OIJ21447.1"/>
    <property type="molecule type" value="Genomic_DNA"/>
</dbReference>
<sequence length="427" mass="48409">MHVNEIEPLLLNVLFLLCFLLFVPFFVERLSNELAPVKKRRIFLFSACVGGISCLLFPINIYEGFQFDLRWIILIFVGLYSGTLGNILIFVAMTMYHFFLGGDGFYTAMFIGMTILISVYLVRHTYQVLSMKKKLLLSGSLSLFSSIFVLFILSVYQVTVSSPFVINYLSFMICTTLLVVYLYELILEKTIIDNKLVKAEKMEIVSYLASSISHEVRNPLAVVRGFLQMMDQVDLSSDKRKEYLKISIAEVDRANDIIRNYLTFAKPIPESFDVMNIKDELLRAINIIMPLANMNSIEVEHKIGTFFIKGDPQLLQQILLNITKNCIEAMEGNGKLIIQTTEESGRLTIEITDNGQGMTEEQLSRLGEPYFTTKGGEGTGLGMMVTFRIVEIMKGKLTVTSKVNEGTTFYISFPLVNSIEVPFEKIS</sequence>
<feature type="transmembrane region" description="Helical" evidence="9">
    <location>
        <begin position="105"/>
        <end position="123"/>
    </location>
</feature>
<gene>
    <name evidence="11" type="ORF">BKP45_01340</name>
</gene>
<feature type="transmembrane region" description="Helical" evidence="9">
    <location>
        <begin position="42"/>
        <end position="59"/>
    </location>
</feature>
<keyword evidence="7" id="KW-0067">ATP-binding</keyword>
<dbReference type="AlphaFoldDB" id="A0A1S2MCA3"/>
<feature type="transmembrane region" description="Helical" evidence="9">
    <location>
        <begin position="9"/>
        <end position="27"/>
    </location>
</feature>
<dbReference type="SUPFAM" id="SSF47384">
    <property type="entry name" value="Homodimeric domain of signal transducing histidine kinase"/>
    <property type="match status" value="1"/>
</dbReference>
<evidence type="ECO:0000313" key="11">
    <source>
        <dbReference type="EMBL" id="OIJ21447.1"/>
    </source>
</evidence>
<evidence type="ECO:0000256" key="6">
    <source>
        <dbReference type="ARBA" id="ARBA00022777"/>
    </source>
</evidence>
<dbReference type="SMART" id="SM00388">
    <property type="entry name" value="HisKA"/>
    <property type="match status" value="1"/>
</dbReference>
<evidence type="ECO:0000256" key="7">
    <source>
        <dbReference type="ARBA" id="ARBA00022840"/>
    </source>
</evidence>
<comment type="caution">
    <text evidence="11">The sequence shown here is derived from an EMBL/GenBank/DDBJ whole genome shotgun (WGS) entry which is preliminary data.</text>
</comment>
<evidence type="ECO:0000256" key="8">
    <source>
        <dbReference type="ARBA" id="ARBA00023012"/>
    </source>
</evidence>
<evidence type="ECO:0000256" key="3">
    <source>
        <dbReference type="ARBA" id="ARBA00022553"/>
    </source>
</evidence>
<keyword evidence="8" id="KW-0902">Two-component regulatory system</keyword>
<dbReference type="Proteomes" id="UP000180057">
    <property type="component" value="Unassembled WGS sequence"/>
</dbReference>
<dbReference type="InterPro" id="IPR004358">
    <property type="entry name" value="Sig_transdc_His_kin-like_C"/>
</dbReference>
<dbReference type="SMART" id="SM00387">
    <property type="entry name" value="HATPase_c"/>
    <property type="match status" value="1"/>
</dbReference>
<keyword evidence="9" id="KW-0812">Transmembrane</keyword>